<evidence type="ECO:0000313" key="2">
    <source>
        <dbReference type="EMBL" id="AIC92846.1"/>
    </source>
</evidence>
<dbReference type="InterPro" id="IPR036812">
    <property type="entry name" value="NAD(P)_OxRdtase_dom_sf"/>
</dbReference>
<keyword evidence="3" id="KW-1185">Reference proteome</keyword>
<protein>
    <submittedName>
        <fullName evidence="2">Aldo/keto reductase</fullName>
    </submittedName>
</protein>
<dbReference type="Proteomes" id="UP000027142">
    <property type="component" value="Chromosome"/>
</dbReference>
<dbReference type="CDD" id="cd19086">
    <property type="entry name" value="AKR_AKR11C1"/>
    <property type="match status" value="1"/>
</dbReference>
<accession>A0A060LN90</accession>
<dbReference type="SUPFAM" id="SSF51430">
    <property type="entry name" value="NAD(P)-linked oxidoreductase"/>
    <property type="match status" value="1"/>
</dbReference>
<organism evidence="2 3">
    <name type="scientific">Shouchella lehensis G1</name>
    <dbReference type="NCBI Taxonomy" id="1246626"/>
    <lineage>
        <taxon>Bacteria</taxon>
        <taxon>Bacillati</taxon>
        <taxon>Bacillota</taxon>
        <taxon>Bacilli</taxon>
        <taxon>Bacillales</taxon>
        <taxon>Bacillaceae</taxon>
        <taxon>Shouchella</taxon>
    </lineage>
</organism>
<evidence type="ECO:0000313" key="3">
    <source>
        <dbReference type="Proteomes" id="UP000027142"/>
    </source>
</evidence>
<name>A0A060LN90_9BACI</name>
<dbReference type="PANTHER" id="PTHR43312:SF1">
    <property type="entry name" value="NADP-DEPENDENT OXIDOREDUCTASE DOMAIN-CONTAINING PROTEIN"/>
    <property type="match status" value="1"/>
</dbReference>
<dbReference type="InterPro" id="IPR053135">
    <property type="entry name" value="AKR2_Oxidoreductase"/>
</dbReference>
<dbReference type="KEGG" id="ble:BleG1_0238"/>
<dbReference type="OrthoDB" id="9773828at2"/>
<dbReference type="STRING" id="1246626.BleG1_0238"/>
<dbReference type="EMBL" id="CP003923">
    <property type="protein sequence ID" value="AIC92846.1"/>
    <property type="molecule type" value="Genomic_DNA"/>
</dbReference>
<evidence type="ECO:0000259" key="1">
    <source>
        <dbReference type="Pfam" id="PF00248"/>
    </source>
</evidence>
<gene>
    <name evidence="2" type="ORF">BleG1_0238</name>
</gene>
<proteinExistence type="predicted"/>
<dbReference type="PATRIC" id="fig|1246626.3.peg.221"/>
<dbReference type="eggNOG" id="COG0667">
    <property type="taxonomic scope" value="Bacteria"/>
</dbReference>
<dbReference type="AlphaFoldDB" id="A0A060LN90"/>
<feature type="domain" description="NADP-dependent oxidoreductase" evidence="1">
    <location>
        <begin position="16"/>
        <end position="314"/>
    </location>
</feature>
<dbReference type="HOGENOM" id="CLU_023205_2_3_9"/>
<dbReference type="RefSeq" id="WP_038476176.1">
    <property type="nucleotide sequence ID" value="NZ_CP003923.1"/>
</dbReference>
<dbReference type="PRINTS" id="PR00069">
    <property type="entry name" value="ALDKETRDTASE"/>
</dbReference>
<dbReference type="InterPro" id="IPR023210">
    <property type="entry name" value="NADP_OxRdtase_dom"/>
</dbReference>
<reference evidence="2 3" key="1">
    <citation type="journal article" date="2014" name="Gene">
        <title>A comparative genomic analysis of the alkalitolerant soil bacterium Bacillus lehensis G1.</title>
        <authorList>
            <person name="Noor Y.M."/>
            <person name="Samsulrizal N.H."/>
            <person name="Jema'on N.A."/>
            <person name="Low K.O."/>
            <person name="Ramli A.N."/>
            <person name="Alias N.I."/>
            <person name="Damis S.I."/>
            <person name="Fuzi S.F."/>
            <person name="Isa M.N."/>
            <person name="Murad A.M."/>
            <person name="Raih M.F."/>
            <person name="Bakar F.D."/>
            <person name="Najimudin N."/>
            <person name="Mahadi N.M."/>
            <person name="Illias R.M."/>
        </authorList>
    </citation>
    <scope>NUCLEOTIDE SEQUENCE [LARGE SCALE GENOMIC DNA]</scope>
    <source>
        <strain evidence="2 3">G1</strain>
    </source>
</reference>
<dbReference type="GO" id="GO:0016491">
    <property type="term" value="F:oxidoreductase activity"/>
    <property type="evidence" value="ECO:0007669"/>
    <property type="project" value="InterPro"/>
</dbReference>
<sequence>MQYKQLGDTDVKISQLSFGTWAIGGSWGRTNDKESLKALETAMDHGVNFFDTADVYGDGHSEELLAQATKGKEDEVYIATKFCRAGDIFSPDTYSAEQVRSYCENSLRRLKRERLDLYQIHCPPLDILKSGQVFTVLDQLQAEGKIRNYGVSVETIEEGLLCLENPNVKALQVIFNLLRQKPLETLLPKAKEQGVGIIARVPLASGLLTGKFTSSHTFDKDDHRHFNRDGDSFNVGETFGGIEFEKGVELAQKLSWIKDGRKHLSSAALRWILDQEEVTTVIPGFKTVEQVEKNVEAVHEPKFTAEELKNLAAFYKSEVEQHIRGPY</sequence>
<dbReference type="Gene3D" id="3.20.20.100">
    <property type="entry name" value="NADP-dependent oxidoreductase domain"/>
    <property type="match status" value="1"/>
</dbReference>
<dbReference type="InterPro" id="IPR020471">
    <property type="entry name" value="AKR"/>
</dbReference>
<dbReference type="Pfam" id="PF00248">
    <property type="entry name" value="Aldo_ket_red"/>
    <property type="match status" value="1"/>
</dbReference>
<dbReference type="PANTHER" id="PTHR43312">
    <property type="entry name" value="D-THREO-ALDOSE 1-DEHYDROGENASE"/>
    <property type="match status" value="1"/>
</dbReference>